<dbReference type="RefSeq" id="WP_231003061.1">
    <property type="nucleotide sequence ID" value="NZ_JAJNEC010000004.1"/>
</dbReference>
<dbReference type="EMBL" id="JAJNEC010000004">
    <property type="protein sequence ID" value="MCD2422158.1"/>
    <property type="molecule type" value="Genomic_DNA"/>
</dbReference>
<protein>
    <recommendedName>
        <fullName evidence="3">UspA domain-containing protein</fullName>
    </recommendedName>
</protein>
<name>A0ABS8PM32_9BACT</name>
<evidence type="ECO:0008006" key="3">
    <source>
        <dbReference type="Google" id="ProtNLM"/>
    </source>
</evidence>
<organism evidence="1 2">
    <name type="scientific">Niabella pedocola</name>
    <dbReference type="NCBI Taxonomy" id="1752077"/>
    <lineage>
        <taxon>Bacteria</taxon>
        <taxon>Pseudomonadati</taxon>
        <taxon>Bacteroidota</taxon>
        <taxon>Chitinophagia</taxon>
        <taxon>Chitinophagales</taxon>
        <taxon>Chitinophagaceae</taxon>
        <taxon>Niabella</taxon>
    </lineage>
</organism>
<evidence type="ECO:0000313" key="1">
    <source>
        <dbReference type="EMBL" id="MCD2422158.1"/>
    </source>
</evidence>
<evidence type="ECO:0000313" key="2">
    <source>
        <dbReference type="Proteomes" id="UP001199816"/>
    </source>
</evidence>
<dbReference type="Proteomes" id="UP001199816">
    <property type="component" value="Unassembled WGS sequence"/>
</dbReference>
<dbReference type="Gene3D" id="3.40.50.12370">
    <property type="match status" value="1"/>
</dbReference>
<sequence>MKKVLFVCDGDNYSHETFEFIKQLQQYEPLFVKGLFFSTLKIRELIYAGYALDSDFKLQDTEKGIPPQVVERFINQCKTNNIGHLVKEKTAASWNKIFWEKESRFADLMIISQKMLFTQVDAQQPNTYMLELLRWTNCPILAIPERKISLEQMICAYDGSPECMHALVAFCKTFPQYTSLPASFVYIKNENSDDIPDLDLLEEYVNAHFKNAAIKKLHWNHNRLFTTWVECHKNAIIVTGSFGRSAVSNFLQKSFAEQLMQEQTAPLFIAH</sequence>
<keyword evidence="2" id="KW-1185">Reference proteome</keyword>
<comment type="caution">
    <text evidence="1">The sequence shown here is derived from an EMBL/GenBank/DDBJ whole genome shotgun (WGS) entry which is preliminary data.</text>
</comment>
<proteinExistence type="predicted"/>
<accession>A0ABS8PM32</accession>
<dbReference type="SUPFAM" id="SSF52402">
    <property type="entry name" value="Adenine nucleotide alpha hydrolases-like"/>
    <property type="match status" value="1"/>
</dbReference>
<reference evidence="1 2" key="1">
    <citation type="submission" date="2021-11" db="EMBL/GenBank/DDBJ databases">
        <title>Genomic of Niabella pedocola.</title>
        <authorList>
            <person name="Wu T."/>
        </authorList>
    </citation>
    <scope>NUCLEOTIDE SEQUENCE [LARGE SCALE GENOMIC DNA]</scope>
    <source>
        <strain evidence="1 2">JCM 31011</strain>
    </source>
</reference>
<gene>
    <name evidence="1" type="ORF">LQ567_05245</name>
</gene>